<evidence type="ECO:0000313" key="2">
    <source>
        <dbReference type="EMBL" id="BDZ51687.1"/>
    </source>
</evidence>
<reference evidence="3" key="1">
    <citation type="journal article" date="2019" name="Int. J. Syst. Evol. Microbiol.">
        <title>The Global Catalogue of Microorganisms (GCM) 10K type strain sequencing project: providing services to taxonomists for standard genome sequencing and annotation.</title>
        <authorList>
            <consortium name="The Broad Institute Genomics Platform"/>
            <consortium name="The Broad Institute Genome Sequencing Center for Infectious Disease"/>
            <person name="Wu L."/>
            <person name="Ma J."/>
        </authorList>
    </citation>
    <scope>NUCLEOTIDE SEQUENCE [LARGE SCALE GENOMIC DNA]</scope>
    <source>
        <strain evidence="3">NBRC 108728</strain>
    </source>
</reference>
<organism evidence="2 3">
    <name type="scientific">Frondihabitans sucicola</name>
    <dbReference type="NCBI Taxonomy" id="1268041"/>
    <lineage>
        <taxon>Bacteria</taxon>
        <taxon>Bacillati</taxon>
        <taxon>Actinomycetota</taxon>
        <taxon>Actinomycetes</taxon>
        <taxon>Micrococcales</taxon>
        <taxon>Microbacteriaceae</taxon>
        <taxon>Frondihabitans</taxon>
    </lineage>
</organism>
<feature type="region of interest" description="Disordered" evidence="1">
    <location>
        <begin position="90"/>
        <end position="129"/>
    </location>
</feature>
<proteinExistence type="predicted"/>
<dbReference type="Proteomes" id="UP001321486">
    <property type="component" value="Chromosome"/>
</dbReference>
<protein>
    <recommendedName>
        <fullName evidence="4">DUF222 domain-containing protein</fullName>
    </recommendedName>
</protein>
<evidence type="ECO:0000313" key="3">
    <source>
        <dbReference type="Proteomes" id="UP001321486"/>
    </source>
</evidence>
<sequence>MFVGEPLGERQGEEGLVELAEVDADEPELQRERRAEVDPAADVVGEVLLEEAANRLEVLARLHLVAERPERRRELDQIAGADVERRLGVGSDALVDGPEPRQGCAAARRSDRPVAGRHGQQDPRPVAPFRFRNAADGVAKPRTLDGCDLRPHGLDGVEKRTMVEF</sequence>
<evidence type="ECO:0008006" key="4">
    <source>
        <dbReference type="Google" id="ProtNLM"/>
    </source>
</evidence>
<accession>A0ABM8GT95</accession>
<gene>
    <name evidence="2" type="ORF">GCM10025867_39280</name>
</gene>
<evidence type="ECO:0000256" key="1">
    <source>
        <dbReference type="SAM" id="MobiDB-lite"/>
    </source>
</evidence>
<keyword evidence="3" id="KW-1185">Reference proteome</keyword>
<dbReference type="EMBL" id="AP027732">
    <property type="protein sequence ID" value="BDZ51687.1"/>
    <property type="molecule type" value="Genomic_DNA"/>
</dbReference>
<name>A0ABM8GT95_9MICO</name>